<evidence type="ECO:0000259" key="1">
    <source>
        <dbReference type="Pfam" id="PF22481"/>
    </source>
</evidence>
<dbReference type="InterPro" id="IPR054254">
    <property type="entry name" value="DUF6985"/>
</dbReference>
<feature type="domain" description="DUF6985" evidence="1">
    <location>
        <begin position="11"/>
        <end position="165"/>
    </location>
</feature>
<proteinExistence type="predicted"/>
<gene>
    <name evidence="2" type="ORF">GO988_15245</name>
</gene>
<dbReference type="AlphaFoldDB" id="A0A7K1TGZ0"/>
<evidence type="ECO:0000313" key="3">
    <source>
        <dbReference type="Proteomes" id="UP000441336"/>
    </source>
</evidence>
<comment type="caution">
    <text evidence="2">The sequence shown here is derived from an EMBL/GenBank/DDBJ whole genome shotgun (WGS) entry which is preliminary data.</text>
</comment>
<sequence>MDSRINSQVIGSLIQDKNFSNWWTSSKFPIPFFDNQELSITFIGYEPGEDKEFLIEADKALANFLALGSTDRENISHLVYKNCMEFLNAVDFIEEDKSLRDIDDENEIWGFVWPSDIYVSRRPYREPDIYVQIACECDWEQEHGLQLIFRQGKKITRVSEQDGHLTEADAYGKADEEDELLAQF</sequence>
<accession>A0A7K1TGZ0</accession>
<keyword evidence="3" id="KW-1185">Reference proteome</keyword>
<organism evidence="2 3">
    <name type="scientific">Hymenobacter ginkgonis</name>
    <dbReference type="NCBI Taxonomy" id="2682976"/>
    <lineage>
        <taxon>Bacteria</taxon>
        <taxon>Pseudomonadati</taxon>
        <taxon>Bacteroidota</taxon>
        <taxon>Cytophagia</taxon>
        <taxon>Cytophagales</taxon>
        <taxon>Hymenobacteraceae</taxon>
        <taxon>Hymenobacter</taxon>
    </lineage>
</organism>
<dbReference type="Pfam" id="PF22481">
    <property type="entry name" value="DUF6985"/>
    <property type="match status" value="1"/>
</dbReference>
<reference evidence="2 3" key="1">
    <citation type="submission" date="2019-12" db="EMBL/GenBank/DDBJ databases">
        <title>Hymenobacter sp. HMF4947 Genome sequencing and assembly.</title>
        <authorList>
            <person name="Kang H."/>
            <person name="Cha I."/>
            <person name="Kim H."/>
            <person name="Joh K."/>
        </authorList>
    </citation>
    <scope>NUCLEOTIDE SEQUENCE [LARGE SCALE GENOMIC DNA]</scope>
    <source>
        <strain evidence="2 3">HMF4947</strain>
    </source>
</reference>
<protein>
    <recommendedName>
        <fullName evidence="1">DUF6985 domain-containing protein</fullName>
    </recommendedName>
</protein>
<evidence type="ECO:0000313" key="2">
    <source>
        <dbReference type="EMBL" id="MVN77687.1"/>
    </source>
</evidence>
<dbReference type="RefSeq" id="WP_157566936.1">
    <property type="nucleotide sequence ID" value="NZ_WQKZ01000003.1"/>
</dbReference>
<dbReference type="EMBL" id="WQKZ01000003">
    <property type="protein sequence ID" value="MVN77687.1"/>
    <property type="molecule type" value="Genomic_DNA"/>
</dbReference>
<dbReference type="Proteomes" id="UP000441336">
    <property type="component" value="Unassembled WGS sequence"/>
</dbReference>
<name>A0A7K1TGZ0_9BACT</name>